<organism evidence="1">
    <name type="scientific">bioreactor metagenome</name>
    <dbReference type="NCBI Taxonomy" id="1076179"/>
    <lineage>
        <taxon>unclassified sequences</taxon>
        <taxon>metagenomes</taxon>
        <taxon>ecological metagenomes</taxon>
    </lineage>
</organism>
<sequence>MLFVAAGDIGRLKIGTDDTFRRAGLLDFGDDRRPIGGNLVANRPDKVAGRRLRSGFGLHNRQRFSGTGCSNLFVFGRDDLVEDVAHARPPSRWVH</sequence>
<dbReference type="AlphaFoldDB" id="A0A645HY01"/>
<evidence type="ECO:0000313" key="1">
    <source>
        <dbReference type="EMBL" id="MPN43382.1"/>
    </source>
</evidence>
<dbReference type="EMBL" id="VSSQ01101741">
    <property type="protein sequence ID" value="MPN43382.1"/>
    <property type="molecule type" value="Genomic_DNA"/>
</dbReference>
<name>A0A645HY01_9ZZZZ</name>
<accession>A0A645HY01</accession>
<gene>
    <name evidence="1" type="ORF">SDC9_190941</name>
</gene>
<proteinExistence type="predicted"/>
<protein>
    <submittedName>
        <fullName evidence="1">Uncharacterized protein</fullName>
    </submittedName>
</protein>
<comment type="caution">
    <text evidence="1">The sequence shown here is derived from an EMBL/GenBank/DDBJ whole genome shotgun (WGS) entry which is preliminary data.</text>
</comment>
<reference evidence="1" key="1">
    <citation type="submission" date="2019-08" db="EMBL/GenBank/DDBJ databases">
        <authorList>
            <person name="Kucharzyk K."/>
            <person name="Murdoch R.W."/>
            <person name="Higgins S."/>
            <person name="Loffler F."/>
        </authorList>
    </citation>
    <scope>NUCLEOTIDE SEQUENCE</scope>
</reference>